<comment type="caution">
    <text evidence="2">The sequence shown here is derived from an EMBL/GenBank/DDBJ whole genome shotgun (WGS) entry which is preliminary data.</text>
</comment>
<feature type="transmembrane region" description="Helical" evidence="1">
    <location>
        <begin position="52"/>
        <end position="75"/>
    </location>
</feature>
<gene>
    <name evidence="2" type="ORF">P5G51_001240</name>
</gene>
<evidence type="ECO:0000313" key="3">
    <source>
        <dbReference type="Proteomes" id="UP001228376"/>
    </source>
</evidence>
<feature type="transmembrane region" description="Helical" evidence="1">
    <location>
        <begin position="87"/>
        <end position="105"/>
    </location>
</feature>
<dbReference type="Proteomes" id="UP001228376">
    <property type="component" value="Unassembled WGS sequence"/>
</dbReference>
<reference evidence="2 3" key="1">
    <citation type="submission" date="2023-10" db="EMBL/GenBank/DDBJ databases">
        <title>179-bfca-hs.</title>
        <authorList>
            <person name="Miliotis G."/>
            <person name="Sengupta P."/>
            <person name="Hameed A."/>
            <person name="Chuvochina M."/>
            <person name="Mcdonagh F."/>
            <person name="Simpson A.C."/>
            <person name="Singh N.K."/>
            <person name="Rekha P.D."/>
            <person name="Raman K."/>
            <person name="Hugenholtz P."/>
            <person name="Venkateswaran K."/>
        </authorList>
    </citation>
    <scope>NUCLEOTIDE SEQUENCE [LARGE SCALE GENOMIC DNA]</scope>
    <source>
        <strain evidence="2 3">179-BFC-A-HS</strain>
    </source>
</reference>
<feature type="transmembrane region" description="Helical" evidence="1">
    <location>
        <begin position="117"/>
        <end position="135"/>
    </location>
</feature>
<dbReference type="RefSeq" id="WP_306067724.1">
    <property type="nucleotide sequence ID" value="NZ_JAROCA020000001.1"/>
</dbReference>
<name>A0ABU5CF75_9BACI</name>
<organism evidence="2 3">
    <name type="scientific">Tigheibacillus jepli</name>
    <dbReference type="NCBI Taxonomy" id="3035914"/>
    <lineage>
        <taxon>Bacteria</taxon>
        <taxon>Bacillati</taxon>
        <taxon>Bacillota</taxon>
        <taxon>Bacilli</taxon>
        <taxon>Bacillales</taxon>
        <taxon>Bacillaceae</taxon>
        <taxon>Tigheibacillus</taxon>
    </lineage>
</organism>
<evidence type="ECO:0000313" key="2">
    <source>
        <dbReference type="EMBL" id="MDY0404213.1"/>
    </source>
</evidence>
<keyword evidence="1" id="KW-1133">Transmembrane helix</keyword>
<evidence type="ECO:0008006" key="4">
    <source>
        <dbReference type="Google" id="ProtNLM"/>
    </source>
</evidence>
<dbReference type="EMBL" id="JAROCA020000001">
    <property type="protein sequence ID" value="MDY0404213.1"/>
    <property type="molecule type" value="Genomic_DNA"/>
</dbReference>
<sequence length="138" mass="15295">MKQTLKLILIGIAGGIVLAVFLKIIQQITANQAYCLLFETDYVPILQNWSDLIGMGMAFHFITCIASVVVLFYLLKGLHLERRCLPYVLVYTIGGAILFSLTALSENTPAITDVAAWGFWTLGHALFAITVGLLVKYW</sequence>
<protein>
    <recommendedName>
        <fullName evidence="4">DUF423 domain-containing protein</fullName>
    </recommendedName>
</protein>
<keyword evidence="1" id="KW-0472">Membrane</keyword>
<evidence type="ECO:0000256" key="1">
    <source>
        <dbReference type="SAM" id="Phobius"/>
    </source>
</evidence>
<proteinExistence type="predicted"/>
<keyword evidence="1" id="KW-0812">Transmembrane</keyword>
<accession>A0ABU5CF75</accession>
<keyword evidence="3" id="KW-1185">Reference proteome</keyword>
<feature type="transmembrane region" description="Helical" evidence="1">
    <location>
        <begin position="7"/>
        <end position="25"/>
    </location>
</feature>